<dbReference type="PANTHER" id="PTHR47504:SF5">
    <property type="entry name" value="RIGHT ORIGIN-BINDING PROTEIN"/>
    <property type="match status" value="1"/>
</dbReference>
<comment type="caution">
    <text evidence="5">The sequence shown here is derived from an EMBL/GenBank/DDBJ whole genome shotgun (WGS) entry which is preliminary data.</text>
</comment>
<dbReference type="PANTHER" id="PTHR47504">
    <property type="entry name" value="RIGHT ORIGIN-BINDING PROTEIN"/>
    <property type="match status" value="1"/>
</dbReference>
<evidence type="ECO:0000256" key="1">
    <source>
        <dbReference type="ARBA" id="ARBA00023015"/>
    </source>
</evidence>
<dbReference type="GO" id="GO:0003700">
    <property type="term" value="F:DNA-binding transcription factor activity"/>
    <property type="evidence" value="ECO:0007669"/>
    <property type="project" value="InterPro"/>
</dbReference>
<dbReference type="InterPro" id="IPR050959">
    <property type="entry name" value="MarA-like"/>
</dbReference>
<dbReference type="GO" id="GO:0043565">
    <property type="term" value="F:sequence-specific DNA binding"/>
    <property type="evidence" value="ECO:0007669"/>
    <property type="project" value="InterPro"/>
</dbReference>
<dbReference type="EMBL" id="JAOSHN010000004">
    <property type="protein sequence ID" value="MCU7378991.1"/>
    <property type="molecule type" value="Genomic_DNA"/>
</dbReference>
<dbReference type="AlphaFoldDB" id="A0A9J6QV72"/>
<dbReference type="InterPro" id="IPR018060">
    <property type="entry name" value="HTH_AraC"/>
</dbReference>
<proteinExistence type="predicted"/>
<dbReference type="SUPFAM" id="SSF46689">
    <property type="entry name" value="Homeodomain-like"/>
    <property type="match status" value="2"/>
</dbReference>
<dbReference type="InterPro" id="IPR009057">
    <property type="entry name" value="Homeodomain-like_sf"/>
</dbReference>
<dbReference type="PROSITE" id="PS01124">
    <property type="entry name" value="HTH_ARAC_FAMILY_2"/>
    <property type="match status" value="1"/>
</dbReference>
<evidence type="ECO:0000313" key="6">
    <source>
        <dbReference type="Proteomes" id="UP001065549"/>
    </source>
</evidence>
<evidence type="ECO:0000256" key="2">
    <source>
        <dbReference type="ARBA" id="ARBA00023125"/>
    </source>
</evidence>
<evidence type="ECO:0000313" key="5">
    <source>
        <dbReference type="EMBL" id="MCU7378991.1"/>
    </source>
</evidence>
<dbReference type="RefSeq" id="WP_253021203.1">
    <property type="nucleotide sequence ID" value="NZ_JAOSHN010000004.1"/>
</dbReference>
<name>A0A9J6QV72_9FIRM</name>
<dbReference type="Pfam" id="PF12833">
    <property type="entry name" value="HTH_18"/>
    <property type="match status" value="1"/>
</dbReference>
<keyword evidence="1" id="KW-0805">Transcription regulation</keyword>
<dbReference type="Proteomes" id="UP001065549">
    <property type="component" value="Unassembled WGS sequence"/>
</dbReference>
<feature type="domain" description="HTH araC/xylS-type" evidence="4">
    <location>
        <begin position="9"/>
        <end position="107"/>
    </location>
</feature>
<evidence type="ECO:0000256" key="3">
    <source>
        <dbReference type="ARBA" id="ARBA00023163"/>
    </source>
</evidence>
<sequence length="295" mass="34049">MEEQLKAVQCMQDYIETHIEETITLADLAKVSFFSPWYAYRLFKAYTNYTPADYIRRLRLSKSALRLRDGNFRVIDVAFDLGFQSADGYQRAFYREFGCNPGEYAKNPVPLYLFTPYGVIYKQAGKEGRNMGEVKNVFIQAVKKPERKVIIKRGKEAEDYFQYCEEVGCDVWGLLTSIRSISGEPVCMWLPDKYRNPETSKYVQGVEVSAGYQESVPDGFELISLPEADYLLFQGEPFLEEDYCQAIEDVQQAIQKFDPSTRGYEWDDENPRIQLEPIGSRGYMELMPVSPVGKK</sequence>
<organism evidence="5 6">
    <name type="scientific">Hominibacterium faecale</name>
    <dbReference type="NCBI Taxonomy" id="2839743"/>
    <lineage>
        <taxon>Bacteria</taxon>
        <taxon>Bacillati</taxon>
        <taxon>Bacillota</taxon>
        <taxon>Clostridia</taxon>
        <taxon>Peptostreptococcales</taxon>
        <taxon>Anaerovoracaceae</taxon>
        <taxon>Hominibacterium</taxon>
    </lineage>
</organism>
<accession>A0A9J6QV72</accession>
<protein>
    <submittedName>
        <fullName evidence="5">AraC family transcriptional regulator</fullName>
    </submittedName>
</protein>
<gene>
    <name evidence="5" type="ORF">OBO34_11555</name>
</gene>
<keyword evidence="6" id="KW-1185">Reference proteome</keyword>
<keyword evidence="3" id="KW-0804">Transcription</keyword>
<keyword evidence="2" id="KW-0238">DNA-binding</keyword>
<dbReference type="SMART" id="SM00342">
    <property type="entry name" value="HTH_ARAC"/>
    <property type="match status" value="1"/>
</dbReference>
<reference evidence="5" key="1">
    <citation type="submission" date="2022-09" db="EMBL/GenBank/DDBJ databases">
        <title>Culturomic study of gut microbiota in children with autism spectrum disorder.</title>
        <authorList>
            <person name="Efimov B.A."/>
            <person name="Chaplin A.V."/>
            <person name="Sokolova S.R."/>
            <person name="Pikina A.P."/>
            <person name="Korzhanova M."/>
            <person name="Belova V."/>
            <person name="Korostin D."/>
        </authorList>
    </citation>
    <scope>NUCLEOTIDE SEQUENCE</scope>
    <source>
        <strain evidence="5">ASD5510</strain>
    </source>
</reference>
<dbReference type="Gene3D" id="1.10.10.60">
    <property type="entry name" value="Homeodomain-like"/>
    <property type="match status" value="2"/>
</dbReference>
<evidence type="ECO:0000259" key="4">
    <source>
        <dbReference type="PROSITE" id="PS01124"/>
    </source>
</evidence>